<dbReference type="EMBL" id="CAJVPL010009432">
    <property type="protein sequence ID" value="CAG8678104.1"/>
    <property type="molecule type" value="Genomic_DNA"/>
</dbReference>
<dbReference type="AlphaFoldDB" id="A0A9N9HG76"/>
<feature type="region of interest" description="Disordered" evidence="1">
    <location>
        <begin position="60"/>
        <end position="108"/>
    </location>
</feature>
<accession>A0A9N9HG76</accession>
<feature type="non-terminal residue" evidence="2">
    <location>
        <position position="330"/>
    </location>
</feature>
<proteinExistence type="predicted"/>
<reference evidence="2" key="1">
    <citation type="submission" date="2021-06" db="EMBL/GenBank/DDBJ databases">
        <authorList>
            <person name="Kallberg Y."/>
            <person name="Tangrot J."/>
            <person name="Rosling A."/>
        </authorList>
    </citation>
    <scope>NUCLEOTIDE SEQUENCE</scope>
    <source>
        <strain evidence="2">MT106</strain>
    </source>
</reference>
<gene>
    <name evidence="2" type="ORF">AGERDE_LOCUS12548</name>
</gene>
<comment type="caution">
    <text evidence="2">The sequence shown here is derived from an EMBL/GenBank/DDBJ whole genome shotgun (WGS) entry which is preliminary data.</text>
</comment>
<keyword evidence="3" id="KW-1185">Reference proteome</keyword>
<name>A0A9N9HG76_9GLOM</name>
<organism evidence="2 3">
    <name type="scientific">Ambispora gerdemannii</name>
    <dbReference type="NCBI Taxonomy" id="144530"/>
    <lineage>
        <taxon>Eukaryota</taxon>
        <taxon>Fungi</taxon>
        <taxon>Fungi incertae sedis</taxon>
        <taxon>Mucoromycota</taxon>
        <taxon>Glomeromycotina</taxon>
        <taxon>Glomeromycetes</taxon>
        <taxon>Archaeosporales</taxon>
        <taxon>Ambisporaceae</taxon>
        <taxon>Ambispora</taxon>
    </lineage>
</organism>
<evidence type="ECO:0000256" key="1">
    <source>
        <dbReference type="SAM" id="MobiDB-lite"/>
    </source>
</evidence>
<dbReference type="OrthoDB" id="2439721at2759"/>
<evidence type="ECO:0000313" key="3">
    <source>
        <dbReference type="Proteomes" id="UP000789831"/>
    </source>
</evidence>
<feature type="non-terminal residue" evidence="2">
    <location>
        <position position="1"/>
    </location>
</feature>
<protein>
    <submittedName>
        <fullName evidence="2">5344_t:CDS:1</fullName>
    </submittedName>
</protein>
<evidence type="ECO:0000313" key="2">
    <source>
        <dbReference type="EMBL" id="CAG8678104.1"/>
    </source>
</evidence>
<sequence>NQAQGESVQMFWNTVELEIATMKEAEFAVNQSLTGNEANAILNETKLGFTLNQKNELVIGSKRTYPNEKSTPPNKEKNHSGNILPDGTKLTRLPPPPDFTSLSDGENDNPLMVDNDEEIPTLDSILSSPLPTNIQNWSLSSRKFVNEIFVKNISQHAIMLKNNCRREGNLEIWDVKSYRSLSSYAIMVSDIECQDMMKDYEEILKVPELIEVHCKAGKSSLYNVKDGNDLLDCGGEHHTEIDVIIKACAYIVNGLQNGAGIHCKWGESFCPLSQSASHEKGRKCDVRFLSPTRVFRSSNSKDLTDEQAGTIKVPFLQVAGIFGQLLVEDL</sequence>
<dbReference type="Proteomes" id="UP000789831">
    <property type="component" value="Unassembled WGS sequence"/>
</dbReference>